<keyword evidence="3" id="KW-0010">Activator</keyword>
<dbReference type="SUPFAM" id="SSF46689">
    <property type="entry name" value="Homeodomain-like"/>
    <property type="match status" value="2"/>
</dbReference>
<dbReference type="InterPro" id="IPR018062">
    <property type="entry name" value="HTH_AraC-typ_CS"/>
</dbReference>
<evidence type="ECO:0000256" key="4">
    <source>
        <dbReference type="ARBA" id="ARBA00023163"/>
    </source>
</evidence>
<dbReference type="Pfam" id="PF02311">
    <property type="entry name" value="AraC_binding"/>
    <property type="match status" value="1"/>
</dbReference>
<evidence type="ECO:0000256" key="2">
    <source>
        <dbReference type="ARBA" id="ARBA00023125"/>
    </source>
</evidence>
<dbReference type="PROSITE" id="PS00041">
    <property type="entry name" value="HTH_ARAC_FAMILY_1"/>
    <property type="match status" value="1"/>
</dbReference>
<dbReference type="EMBL" id="CP039923">
    <property type="protein sequence ID" value="QCL96752.1"/>
    <property type="molecule type" value="Genomic_DNA"/>
</dbReference>
<dbReference type="GO" id="GO:0043565">
    <property type="term" value="F:sequence-specific DNA binding"/>
    <property type="evidence" value="ECO:0007669"/>
    <property type="project" value="InterPro"/>
</dbReference>
<dbReference type="Pfam" id="PF12833">
    <property type="entry name" value="HTH_18"/>
    <property type="match status" value="1"/>
</dbReference>
<dbReference type="SMART" id="SM00342">
    <property type="entry name" value="HTH_ARAC"/>
    <property type="match status" value="1"/>
</dbReference>
<dbReference type="Proteomes" id="UP000298649">
    <property type="component" value="Chromosome linear"/>
</dbReference>
<dbReference type="GO" id="GO:0003700">
    <property type="term" value="F:DNA-binding transcription factor activity"/>
    <property type="evidence" value="ECO:0007669"/>
    <property type="project" value="InterPro"/>
</dbReference>
<dbReference type="PRINTS" id="PR00032">
    <property type="entry name" value="HTHARAC"/>
</dbReference>
<feature type="domain" description="HTH araC/xylS-type" evidence="5">
    <location>
        <begin position="220"/>
        <end position="318"/>
    </location>
</feature>
<evidence type="ECO:0000259" key="5">
    <source>
        <dbReference type="PROSITE" id="PS01124"/>
    </source>
</evidence>
<dbReference type="InterPro" id="IPR014710">
    <property type="entry name" value="RmlC-like_jellyroll"/>
</dbReference>
<name>A0A4D7YY04_AGRTU</name>
<sequence length="323" mass="36388">MLSQANALAGVGMRCALTNQHRDLRETMSSNRPGNPRTPVYEPIIPHPSEFFVWRNDDYPMSWSVWNAHPECEIHLICCGEGTCHIGDHIGGFREGDLFLVGRDLPHNWVTPLDESDVVKGRDTVIQFDEDRLAKAEAFIPELGRLSVLLRDARRGILFQGETRHKGGELVREIGGATGVKRFAKFLELLHMLSSSSERVLLSSEGFSPSANAVANRIVSGILQHINANVNNDIRLADCAALAGMTESSFSRFFKKHTGNTFTRYLSELRMAKACDLLAHTDLPVTQVCHRVGYDNLSNFNRTFRLLRGMSPRNYRQLEKQRR</sequence>
<dbReference type="AlphaFoldDB" id="A0A4D7YY04"/>
<evidence type="ECO:0000313" key="7">
    <source>
        <dbReference type="Proteomes" id="UP000298649"/>
    </source>
</evidence>
<dbReference type="PANTHER" id="PTHR43280:SF27">
    <property type="entry name" value="TRANSCRIPTIONAL REGULATOR MTLR"/>
    <property type="match status" value="1"/>
</dbReference>
<accession>A0A4D7YY04</accession>
<dbReference type="Gene3D" id="1.10.10.60">
    <property type="entry name" value="Homeodomain-like"/>
    <property type="match status" value="2"/>
</dbReference>
<evidence type="ECO:0000256" key="3">
    <source>
        <dbReference type="ARBA" id="ARBA00023159"/>
    </source>
</evidence>
<dbReference type="PROSITE" id="PS01124">
    <property type="entry name" value="HTH_ARAC_FAMILY_2"/>
    <property type="match status" value="1"/>
</dbReference>
<dbReference type="InterPro" id="IPR009057">
    <property type="entry name" value="Homeodomain-like_sf"/>
</dbReference>
<reference evidence="6 7" key="1">
    <citation type="submission" date="2019-04" db="EMBL/GenBank/DDBJ databases">
        <title>Complete genome sequence of Agrobacterium tumefaciens CFBP7129.</title>
        <authorList>
            <person name="Haryono M."/>
            <person name="Lin Y.-C."/>
            <person name="Lai E.-M."/>
            <person name="Kuo C.-H."/>
        </authorList>
    </citation>
    <scope>NUCLEOTIDE SEQUENCE [LARGE SCALE GENOMIC DNA]</scope>
    <source>
        <strain evidence="6 7">CFBP7129</strain>
    </source>
</reference>
<dbReference type="PANTHER" id="PTHR43280">
    <property type="entry name" value="ARAC-FAMILY TRANSCRIPTIONAL REGULATOR"/>
    <property type="match status" value="1"/>
</dbReference>
<keyword evidence="2" id="KW-0238">DNA-binding</keyword>
<dbReference type="InterPro" id="IPR020449">
    <property type="entry name" value="Tscrpt_reg_AraC-type_HTH"/>
</dbReference>
<evidence type="ECO:0000256" key="1">
    <source>
        <dbReference type="ARBA" id="ARBA00023015"/>
    </source>
</evidence>
<keyword evidence="1" id="KW-0805">Transcription regulation</keyword>
<dbReference type="InterPro" id="IPR003313">
    <property type="entry name" value="AraC-bd"/>
</dbReference>
<dbReference type="SUPFAM" id="SSF51182">
    <property type="entry name" value="RmlC-like cupins"/>
    <property type="match status" value="1"/>
</dbReference>
<protein>
    <submittedName>
        <fullName evidence="6">Helix-turn-helix domain-containing protein</fullName>
    </submittedName>
</protein>
<proteinExistence type="predicted"/>
<organism evidence="6 7">
    <name type="scientific">Agrobacterium tumefaciens</name>
    <dbReference type="NCBI Taxonomy" id="358"/>
    <lineage>
        <taxon>Bacteria</taxon>
        <taxon>Pseudomonadati</taxon>
        <taxon>Pseudomonadota</taxon>
        <taxon>Alphaproteobacteria</taxon>
        <taxon>Hyphomicrobiales</taxon>
        <taxon>Rhizobiaceae</taxon>
        <taxon>Rhizobium/Agrobacterium group</taxon>
        <taxon>Agrobacterium</taxon>
        <taxon>Agrobacterium tumefaciens complex</taxon>
    </lineage>
</organism>
<dbReference type="Gene3D" id="2.60.120.10">
    <property type="entry name" value="Jelly Rolls"/>
    <property type="match status" value="1"/>
</dbReference>
<dbReference type="InterPro" id="IPR011051">
    <property type="entry name" value="RmlC_Cupin_sf"/>
</dbReference>
<keyword evidence="4" id="KW-0804">Transcription</keyword>
<evidence type="ECO:0000313" key="6">
    <source>
        <dbReference type="EMBL" id="QCL96752.1"/>
    </source>
</evidence>
<dbReference type="InterPro" id="IPR018060">
    <property type="entry name" value="HTH_AraC"/>
</dbReference>
<gene>
    <name evidence="6" type="ORF">CFBP7129_21515</name>
</gene>